<proteinExistence type="predicted"/>
<evidence type="ECO:0000259" key="6">
    <source>
        <dbReference type="Pfam" id="PF00717"/>
    </source>
</evidence>
<dbReference type="PANTHER" id="PTHR40661">
    <property type="match status" value="1"/>
</dbReference>
<evidence type="ECO:0000256" key="1">
    <source>
        <dbReference type="ARBA" id="ARBA00022670"/>
    </source>
</evidence>
<dbReference type="Pfam" id="PF00717">
    <property type="entry name" value="Peptidase_S24"/>
    <property type="match status" value="1"/>
</dbReference>
<evidence type="ECO:0000313" key="8">
    <source>
        <dbReference type="Proteomes" id="UP000018454"/>
    </source>
</evidence>
<reference evidence="7 8" key="1">
    <citation type="journal article" date="2011" name="Science">
        <title>Drosophila microbiome modulates host developmental and metabolic homeostasis via insulin signaling.</title>
        <authorList>
            <person name="Shin S.C."/>
            <person name="Kim S.H."/>
            <person name="You H."/>
            <person name="Kim B."/>
            <person name="Kim A.C."/>
            <person name="Lee K.A."/>
            <person name="Yoon J.H."/>
            <person name="Ryu J.H."/>
            <person name="Lee W.J."/>
        </authorList>
    </citation>
    <scope>NUCLEOTIDE SEQUENCE [LARGE SCALE GENOMIC DNA]</scope>
    <source>
        <strain evidence="7 8">DM001</strain>
    </source>
</reference>
<dbReference type="PROSITE" id="PS00501">
    <property type="entry name" value="SPASE_I_1"/>
    <property type="match status" value="1"/>
</dbReference>
<keyword evidence="5" id="KW-0804">Transcription</keyword>
<keyword evidence="1" id="KW-0645">Protease</keyword>
<dbReference type="GO" id="GO:0003677">
    <property type="term" value="F:DNA binding"/>
    <property type="evidence" value="ECO:0007669"/>
    <property type="project" value="UniProtKB-KW"/>
</dbReference>
<gene>
    <name evidence="7" type="ORF">APO_0387</name>
</gene>
<dbReference type="EMBL" id="AEUP01000006">
    <property type="protein sequence ID" value="EGE48722.1"/>
    <property type="molecule type" value="Genomic_DNA"/>
</dbReference>
<dbReference type="GO" id="GO:0004252">
    <property type="term" value="F:serine-type endopeptidase activity"/>
    <property type="evidence" value="ECO:0007669"/>
    <property type="project" value="InterPro"/>
</dbReference>
<dbReference type="InterPro" id="IPR036286">
    <property type="entry name" value="LexA/Signal_pep-like_sf"/>
</dbReference>
<keyword evidence="4" id="KW-0238">DNA-binding</keyword>
<protein>
    <submittedName>
        <fullName evidence="7">Phage Repressor</fullName>
    </submittedName>
</protein>
<dbReference type="Gene3D" id="1.10.260.40">
    <property type="entry name" value="lambda repressor-like DNA-binding domains"/>
    <property type="match status" value="1"/>
</dbReference>
<sequence length="264" mass="28917">MWIIYIIGCFLRLHEMNNQHNPDFPVPENKWEITNVSDRLREAVLAAGGNRAVSEKSGIPLSTLNTYIGGRDMRVSAAAKLAFACNVSLSWLLLGQDADEPLLKINLPQGQSLPSQANDVAYIDYYNIAASAGYGVCADAGVRPEKVAVSLAFLKGDLGLDPNYVLMLETSGDSMEPTLRSGDRLLVDTRRRHILDGIHVLVVNGGLLVKRLSSEPSGKICIASDNHLYKEFLTDASRFRWGEPDGDDAITIIGRVAYRLQAMS</sequence>
<accession>F1YR62</accession>
<dbReference type="GO" id="GO:0016020">
    <property type="term" value="C:membrane"/>
    <property type="evidence" value="ECO:0007669"/>
    <property type="project" value="InterPro"/>
</dbReference>
<keyword evidence="3" id="KW-0805">Transcription regulation</keyword>
<evidence type="ECO:0000256" key="5">
    <source>
        <dbReference type="ARBA" id="ARBA00023163"/>
    </source>
</evidence>
<dbReference type="Proteomes" id="UP000018454">
    <property type="component" value="Unassembled WGS sequence"/>
</dbReference>
<dbReference type="CDD" id="cd00093">
    <property type="entry name" value="HTH_XRE"/>
    <property type="match status" value="1"/>
</dbReference>
<dbReference type="OrthoDB" id="528805at2"/>
<evidence type="ECO:0000313" key="7">
    <source>
        <dbReference type="EMBL" id="EGE48722.1"/>
    </source>
</evidence>
<comment type="caution">
    <text evidence="7">The sequence shown here is derived from an EMBL/GenBank/DDBJ whole genome shotgun (WGS) entry which is preliminary data.</text>
</comment>
<dbReference type="InterPro" id="IPR015927">
    <property type="entry name" value="Peptidase_S24_S26A/B/C"/>
</dbReference>
<dbReference type="Gene3D" id="2.10.109.10">
    <property type="entry name" value="Umud Fragment, subunit A"/>
    <property type="match status" value="1"/>
</dbReference>
<dbReference type="GO" id="GO:0006508">
    <property type="term" value="P:proteolysis"/>
    <property type="evidence" value="ECO:0007669"/>
    <property type="project" value="UniProtKB-KW"/>
</dbReference>
<feature type="domain" description="Peptidase S24/S26A/S26B/S26C" evidence="6">
    <location>
        <begin position="129"/>
        <end position="256"/>
    </location>
</feature>
<evidence type="ECO:0000256" key="3">
    <source>
        <dbReference type="ARBA" id="ARBA00023015"/>
    </source>
</evidence>
<dbReference type="PANTHER" id="PTHR40661:SF3">
    <property type="entry name" value="FELS-1 PROPHAGE TRANSCRIPTIONAL REGULATOR"/>
    <property type="match status" value="1"/>
</dbReference>
<dbReference type="InterPro" id="IPR001387">
    <property type="entry name" value="Cro/C1-type_HTH"/>
</dbReference>
<dbReference type="SUPFAM" id="SSF47413">
    <property type="entry name" value="lambda repressor-like DNA-binding domains"/>
    <property type="match status" value="1"/>
</dbReference>
<dbReference type="CDD" id="cd06529">
    <property type="entry name" value="S24_LexA-like"/>
    <property type="match status" value="1"/>
</dbReference>
<evidence type="ECO:0000256" key="2">
    <source>
        <dbReference type="ARBA" id="ARBA00022801"/>
    </source>
</evidence>
<dbReference type="InterPro" id="IPR010982">
    <property type="entry name" value="Lambda_DNA-bd_dom_sf"/>
</dbReference>
<name>F1YR62_9PROT</name>
<dbReference type="InterPro" id="IPR039418">
    <property type="entry name" value="LexA-like"/>
</dbReference>
<dbReference type="InterPro" id="IPR019756">
    <property type="entry name" value="Pept_S26A_signal_pept_1_Ser-AS"/>
</dbReference>
<dbReference type="SUPFAM" id="SSF51306">
    <property type="entry name" value="LexA/Signal peptidase"/>
    <property type="match status" value="1"/>
</dbReference>
<dbReference type="AlphaFoldDB" id="F1YR62"/>
<evidence type="ECO:0000256" key="4">
    <source>
        <dbReference type="ARBA" id="ARBA00023125"/>
    </source>
</evidence>
<organism evidence="7 8">
    <name type="scientific">Acetobacter pomorum DM001</name>
    <dbReference type="NCBI Taxonomy" id="945681"/>
    <lineage>
        <taxon>Bacteria</taxon>
        <taxon>Pseudomonadati</taxon>
        <taxon>Pseudomonadota</taxon>
        <taxon>Alphaproteobacteria</taxon>
        <taxon>Acetobacterales</taxon>
        <taxon>Acetobacteraceae</taxon>
        <taxon>Acetobacter</taxon>
    </lineage>
</organism>
<keyword evidence="2" id="KW-0378">Hydrolase</keyword>